<reference evidence="4 5" key="1">
    <citation type="submission" date="2022-05" db="EMBL/GenBank/DDBJ databases">
        <authorList>
            <consortium name="Genoscope - CEA"/>
            <person name="William W."/>
        </authorList>
    </citation>
    <scope>NUCLEOTIDE SEQUENCE [LARGE SCALE GENOMIC DNA]</scope>
</reference>
<proteinExistence type="predicted"/>
<dbReference type="SUPFAM" id="SSF53383">
    <property type="entry name" value="PLP-dependent transferases"/>
    <property type="match status" value="1"/>
</dbReference>
<dbReference type="InterPro" id="IPR050477">
    <property type="entry name" value="GrpII_AminoAcid_Decarb"/>
</dbReference>
<dbReference type="Pfam" id="PF00282">
    <property type="entry name" value="Pyridoxal_deC"/>
    <property type="match status" value="1"/>
</dbReference>
<organism evidence="4 5">
    <name type="scientific">Porites evermanni</name>
    <dbReference type="NCBI Taxonomy" id="104178"/>
    <lineage>
        <taxon>Eukaryota</taxon>
        <taxon>Metazoa</taxon>
        <taxon>Cnidaria</taxon>
        <taxon>Anthozoa</taxon>
        <taxon>Hexacorallia</taxon>
        <taxon>Scleractinia</taxon>
        <taxon>Fungiina</taxon>
        <taxon>Poritidae</taxon>
        <taxon>Porites</taxon>
    </lineage>
</organism>
<comment type="cofactor">
    <cofactor evidence="1">
        <name>pyridoxal 5'-phosphate</name>
        <dbReference type="ChEBI" id="CHEBI:597326"/>
    </cofactor>
</comment>
<accession>A0ABN8MH21</accession>
<dbReference type="PANTHER" id="PTHR42735:SF4">
    <property type="entry name" value="PYRIDOXAL PHOSPHATE-DEPENDENT DECARBOXYLASE FAMILY PROTEIN"/>
    <property type="match status" value="1"/>
</dbReference>
<evidence type="ECO:0000256" key="2">
    <source>
        <dbReference type="ARBA" id="ARBA00022898"/>
    </source>
</evidence>
<evidence type="ECO:0000313" key="4">
    <source>
        <dbReference type="EMBL" id="CAH3028792.1"/>
    </source>
</evidence>
<name>A0ABN8MH21_9CNID</name>
<evidence type="ECO:0000313" key="5">
    <source>
        <dbReference type="Proteomes" id="UP001159427"/>
    </source>
</evidence>
<dbReference type="PANTHER" id="PTHR42735">
    <property type="match status" value="1"/>
</dbReference>
<protein>
    <submittedName>
        <fullName evidence="4">Uncharacterized protein</fullName>
    </submittedName>
</protein>
<sequence>FFHSYFPCDPPYVTEEVKEALSFKQARLKMEEELDKIQQDMYKSVPFFSTRYKGHVIWDTNVPANLGYIASILWHQNNCIQEASPVTTMYELEAGSDLCEMLGLDRNESMGHLVTGGSVANIEAMWVARNLKFYPLGLQEALKKEKLAGAREYEIYLPQKGKDVRLVKATKWELLNLDTDTILKMPSDVSKKAGISEDELSNLLTNHLYECIGITEFNKRHGLTQNPCVVAASTYHVSFDKAMTILGIGRENLVHVPVDEDARIKTDLLLDVLNEKLKNHIPVISVISIMGTTEESAVDPLDKILEIRDQLKKQGLNFSIHADAAWGAYFASMLRDPPAGLSKQNVEDEGFVPELSLNEFVIKQMEKIKECDTITGDPHKSGFCPYPAGAICYRKKELNNFVNFTSETVYYHGKNNLGDLGIEGSKPGSAASAVHMANKVIGLHKDGYGRLLAECMFTAKVLYCYLVCMAEDDDDFVVEMTKPLPAGVTKDYIRNNIIGKTNEELANLDPDHKDGVKYIITTCLDPWSTSLDFVDDMAAILRNATLNAIGTVQDQEDNHSFVSGDRVNGNKEIFVCYVGNFNQPQRQYFAVARFRFTSDEDVRTFEDKSSTTSKPIVLRSSQKKILHNVLYNDTGSLEEEFDFYEGLPTESSKPFMRNRMMKVVDVPRYDHFDKADDQYPESATYILYGDVGHAYLFHSPTKDPDYLQIVRLAEAPSGLGESQEKDMILKQGVNAELLDVPGSPQFDPEGKIVDPLQNPTNQYEINFIGIDGKEVKTPVVIEQKIWFDGEILNKSVVS</sequence>
<gene>
    <name evidence="4" type="ORF">PEVE_00034922</name>
</gene>
<evidence type="ECO:0000256" key="1">
    <source>
        <dbReference type="ARBA" id="ARBA00001933"/>
    </source>
</evidence>
<keyword evidence="3" id="KW-0456">Lyase</keyword>
<dbReference type="Proteomes" id="UP001159427">
    <property type="component" value="Unassembled WGS sequence"/>
</dbReference>
<dbReference type="Gene3D" id="3.40.640.10">
    <property type="entry name" value="Type I PLP-dependent aspartate aminotransferase-like (Major domain)"/>
    <property type="match status" value="1"/>
</dbReference>
<dbReference type="EMBL" id="CALNXI010000535">
    <property type="protein sequence ID" value="CAH3028792.1"/>
    <property type="molecule type" value="Genomic_DNA"/>
</dbReference>
<keyword evidence="5" id="KW-1185">Reference proteome</keyword>
<dbReference type="InterPro" id="IPR015424">
    <property type="entry name" value="PyrdxlP-dep_Trfase"/>
</dbReference>
<evidence type="ECO:0000256" key="3">
    <source>
        <dbReference type="ARBA" id="ARBA00023239"/>
    </source>
</evidence>
<keyword evidence="2" id="KW-0663">Pyridoxal phosphate</keyword>
<dbReference type="InterPro" id="IPR002129">
    <property type="entry name" value="PyrdxlP-dep_de-COase"/>
</dbReference>
<comment type="caution">
    <text evidence="4">The sequence shown here is derived from an EMBL/GenBank/DDBJ whole genome shotgun (WGS) entry which is preliminary data.</text>
</comment>
<dbReference type="InterPro" id="IPR015421">
    <property type="entry name" value="PyrdxlP-dep_Trfase_major"/>
</dbReference>
<feature type="non-terminal residue" evidence="4">
    <location>
        <position position="1"/>
    </location>
</feature>